<dbReference type="Gene3D" id="3.40.50.1820">
    <property type="entry name" value="alpha/beta hydrolase"/>
    <property type="match status" value="1"/>
</dbReference>
<dbReference type="PANTHER" id="PTHR42886">
    <property type="entry name" value="RE40534P-RELATED"/>
    <property type="match status" value="1"/>
</dbReference>
<reference evidence="2" key="1">
    <citation type="submission" date="2021-02" db="EMBL/GenBank/DDBJ databases">
        <authorList>
            <person name="Nowell W R."/>
        </authorList>
    </citation>
    <scope>NUCLEOTIDE SEQUENCE</scope>
</reference>
<dbReference type="EMBL" id="CAJOAY010017402">
    <property type="protein sequence ID" value="CAF4310681.1"/>
    <property type="molecule type" value="Genomic_DNA"/>
</dbReference>
<dbReference type="GO" id="GO:0042171">
    <property type="term" value="F:lysophosphatidic acid acyltransferase activity"/>
    <property type="evidence" value="ECO:0007669"/>
    <property type="project" value="TreeGrafter"/>
</dbReference>
<gene>
    <name evidence="2" type="ORF">OKA104_LOCUS46706</name>
</gene>
<dbReference type="InterPro" id="IPR029058">
    <property type="entry name" value="AB_hydrolase_fold"/>
</dbReference>
<dbReference type="GO" id="GO:0052689">
    <property type="term" value="F:carboxylic ester hydrolase activity"/>
    <property type="evidence" value="ECO:0007669"/>
    <property type="project" value="TreeGrafter"/>
</dbReference>
<dbReference type="Proteomes" id="UP000663881">
    <property type="component" value="Unassembled WGS sequence"/>
</dbReference>
<dbReference type="SUPFAM" id="SSF53474">
    <property type="entry name" value="alpha/beta-Hydrolases"/>
    <property type="match status" value="1"/>
</dbReference>
<dbReference type="GO" id="GO:0006654">
    <property type="term" value="P:phosphatidic acid biosynthetic process"/>
    <property type="evidence" value="ECO:0007669"/>
    <property type="project" value="TreeGrafter"/>
</dbReference>
<proteinExistence type="inferred from homology"/>
<name>A0A820IGB4_9BILA</name>
<dbReference type="GO" id="GO:0055088">
    <property type="term" value="P:lipid homeostasis"/>
    <property type="evidence" value="ECO:0007669"/>
    <property type="project" value="TreeGrafter"/>
</dbReference>
<organism evidence="2 3">
    <name type="scientific">Adineta steineri</name>
    <dbReference type="NCBI Taxonomy" id="433720"/>
    <lineage>
        <taxon>Eukaryota</taxon>
        <taxon>Metazoa</taxon>
        <taxon>Spiralia</taxon>
        <taxon>Gnathifera</taxon>
        <taxon>Rotifera</taxon>
        <taxon>Eurotatoria</taxon>
        <taxon>Bdelloidea</taxon>
        <taxon>Adinetida</taxon>
        <taxon>Adinetidae</taxon>
        <taxon>Adineta</taxon>
    </lineage>
</organism>
<sequence>LHTQTNITGLINLYHCNAQIPTGEQAFRTICDCFAWAKEPMVDRIHLLDERTPIYFLHGDQSWITSESSFIIQEKRQNVFVETVKGAGHHIYADAAVEFE</sequence>
<comment type="similarity">
    <text evidence="1">Belongs to the peptidase S33 family. ABHD4/ABHD5 subfamily.</text>
</comment>
<evidence type="ECO:0008006" key="4">
    <source>
        <dbReference type="Google" id="ProtNLM"/>
    </source>
</evidence>
<dbReference type="AlphaFoldDB" id="A0A820IGB4"/>
<protein>
    <recommendedName>
        <fullName evidence="4">Alpha/beta hydrolase</fullName>
    </recommendedName>
</protein>
<dbReference type="PANTHER" id="PTHR42886:SF29">
    <property type="entry name" value="PUMMELIG, ISOFORM A"/>
    <property type="match status" value="1"/>
</dbReference>
<dbReference type="GO" id="GO:0005739">
    <property type="term" value="C:mitochondrion"/>
    <property type="evidence" value="ECO:0007669"/>
    <property type="project" value="TreeGrafter"/>
</dbReference>
<feature type="non-terminal residue" evidence="2">
    <location>
        <position position="100"/>
    </location>
</feature>
<evidence type="ECO:0000313" key="3">
    <source>
        <dbReference type="Proteomes" id="UP000663881"/>
    </source>
</evidence>
<evidence type="ECO:0000313" key="2">
    <source>
        <dbReference type="EMBL" id="CAF4310681.1"/>
    </source>
</evidence>
<comment type="caution">
    <text evidence="2">The sequence shown here is derived from an EMBL/GenBank/DDBJ whole genome shotgun (WGS) entry which is preliminary data.</text>
</comment>
<accession>A0A820IGB4</accession>
<evidence type="ECO:0000256" key="1">
    <source>
        <dbReference type="ARBA" id="ARBA00038097"/>
    </source>
</evidence>
<feature type="non-terminal residue" evidence="2">
    <location>
        <position position="1"/>
    </location>
</feature>